<geneLocation type="plasmid" evidence="2 3">
    <name>p1-JPH1</name>
</geneLocation>
<sequence>MTNAERVFEDREVGPELPESELALLPRFVFDTWRKMLWELEIDGNYGLLLAADPIDVSGMRRSVEDLQAAHGRFVPLAPDSRTRDGSWKLVDPEKADGPISSP</sequence>
<dbReference type="AlphaFoldDB" id="A0AAI8ST52"/>
<keyword evidence="2" id="KW-0614">Plasmid</keyword>
<dbReference type="Proteomes" id="UP000327362">
    <property type="component" value="Plasmid p1-JPH1"/>
</dbReference>
<organism evidence="2 3">
    <name type="scientific">Mycobacterium avium subsp. hominissuis</name>
    <dbReference type="NCBI Taxonomy" id="439334"/>
    <lineage>
        <taxon>Bacteria</taxon>
        <taxon>Bacillati</taxon>
        <taxon>Actinomycetota</taxon>
        <taxon>Actinomycetes</taxon>
        <taxon>Mycobacteriales</taxon>
        <taxon>Mycobacteriaceae</taxon>
        <taxon>Mycobacterium</taxon>
        <taxon>Mycobacterium avium complex (MAC)</taxon>
    </lineage>
</organism>
<reference evidence="2 3" key="1">
    <citation type="submission" date="2019-09" db="EMBL/GenBank/DDBJ databases">
        <title>Complete genome sequence of Mycobacterium avium subsp. hominissuis strain JP-H-1.</title>
        <authorList>
            <person name="Kinoshita Y."/>
            <person name="Niwa H."/>
            <person name="Uchida-Fujii E."/>
            <person name="Nukada T."/>
        </authorList>
    </citation>
    <scope>NUCLEOTIDE SEQUENCE [LARGE SCALE GENOMIC DNA]</scope>
    <source>
        <strain evidence="2 3">JP-H-1</strain>
        <plasmid evidence="2 3">p1-JPH1</plasmid>
    </source>
</reference>
<evidence type="ECO:0000313" key="3">
    <source>
        <dbReference type="Proteomes" id="UP000327362"/>
    </source>
</evidence>
<protein>
    <submittedName>
        <fullName evidence="2">Uncharacterized protein</fullName>
    </submittedName>
</protein>
<feature type="compositionally biased region" description="Basic and acidic residues" evidence="1">
    <location>
        <begin position="81"/>
        <end position="97"/>
    </location>
</feature>
<proteinExistence type="predicted"/>
<accession>A0AAI8ST52</accession>
<dbReference type="RefSeq" id="WP_142305059.1">
    <property type="nucleotide sequence ID" value="NZ_AP020327.1"/>
</dbReference>
<evidence type="ECO:0000313" key="2">
    <source>
        <dbReference type="EMBL" id="BBN50818.1"/>
    </source>
</evidence>
<evidence type="ECO:0000256" key="1">
    <source>
        <dbReference type="SAM" id="MobiDB-lite"/>
    </source>
</evidence>
<feature type="region of interest" description="Disordered" evidence="1">
    <location>
        <begin position="79"/>
        <end position="103"/>
    </location>
</feature>
<dbReference type="EMBL" id="AP020327">
    <property type="protein sequence ID" value="BBN50818.1"/>
    <property type="molecule type" value="Genomic_DNA"/>
</dbReference>
<gene>
    <name evidence="2" type="ORF">JPH1_52930</name>
</gene>
<name>A0AAI8ST52_MYCAV</name>